<dbReference type="RefSeq" id="WP_080806511.1">
    <property type="nucleotide sequence ID" value="NZ_LT828554.1"/>
</dbReference>
<dbReference type="EMBL" id="FWEV01000096">
    <property type="protein sequence ID" value="SLM29503.1"/>
    <property type="molecule type" value="Genomic_DNA"/>
</dbReference>
<dbReference type="CDD" id="cd07185">
    <property type="entry name" value="OmpA_C-like"/>
    <property type="match status" value="1"/>
</dbReference>
<feature type="domain" description="OmpA-like" evidence="4">
    <location>
        <begin position="402"/>
        <end position="527"/>
    </location>
</feature>
<dbReference type="OrthoDB" id="9783110at2"/>
<dbReference type="PROSITE" id="PS51123">
    <property type="entry name" value="OMPA_2"/>
    <property type="match status" value="1"/>
</dbReference>
<sequence>MTKNNGITLVISLLFIVSASFNIFQYLQQSSSAQIKDKITELESKSSDLTAQNEKLNQQNSSLKEKLEAAEQLSQNYKKESLATSNELFELKHSKNEIETEMKAQYAELEAKQSESTQTIDSLNLAKTNLEKKNDNLIKARQTLEESNKNLQNANSELEVKIKNLETANISLAQKSTKLEEENKSLVEANKNLEDANSLLEEKNRNLAIVKESFEEANNNLEEANASLEQKNRNLKIVKDSFEEANENLEAANASLEQKNRNLKIVKDSFEEANENLEAANASLEQKNRNLKIVKDSFEEANENLEAANASLEAKYNKQLMINAEAVEKFGGEAEQQIADLKNEISQLKKKSANLENQVKQLAFEKSNIEKNAQKDSTRHSENLSRLQEQYRNQEAELNVVKENLAMTLFNQINFNSGGTRISGNAIDVLQKLGNFLSQNSSLKVQIAGHSDNEPISLEYVNKYPSNWELSAARAATVINYLYSNYNIPPERMELKAYSFHKPLYDNSTEEGRKKNRRVEIFLKPENE</sequence>
<proteinExistence type="predicted"/>
<protein>
    <recommendedName>
        <fullName evidence="4">OmpA-like domain-containing protein</fullName>
    </recommendedName>
</protein>
<dbReference type="GO" id="GO:0016020">
    <property type="term" value="C:membrane"/>
    <property type="evidence" value="ECO:0007669"/>
    <property type="project" value="UniProtKB-UniRule"/>
</dbReference>
<dbReference type="Gene3D" id="3.30.1330.60">
    <property type="entry name" value="OmpA-like domain"/>
    <property type="match status" value="1"/>
</dbReference>
<evidence type="ECO:0000259" key="4">
    <source>
        <dbReference type="PROSITE" id="PS51123"/>
    </source>
</evidence>
<dbReference type="Gene3D" id="1.10.287.620">
    <property type="entry name" value="Helix Hairpins"/>
    <property type="match status" value="1"/>
</dbReference>
<dbReference type="Pfam" id="PF00691">
    <property type="entry name" value="OmpA"/>
    <property type="match status" value="1"/>
</dbReference>
<evidence type="ECO:0000256" key="3">
    <source>
        <dbReference type="SAM" id="Phobius"/>
    </source>
</evidence>
<organism evidence="5 6">
    <name type="scientific">Desulfamplus magnetovallimortis</name>
    <dbReference type="NCBI Taxonomy" id="1246637"/>
    <lineage>
        <taxon>Bacteria</taxon>
        <taxon>Pseudomonadati</taxon>
        <taxon>Thermodesulfobacteriota</taxon>
        <taxon>Desulfobacteria</taxon>
        <taxon>Desulfobacterales</taxon>
        <taxon>Desulfobacteraceae</taxon>
        <taxon>Desulfamplus</taxon>
    </lineage>
</organism>
<dbReference type="PANTHER" id="PTHR30329">
    <property type="entry name" value="STATOR ELEMENT OF FLAGELLAR MOTOR COMPLEX"/>
    <property type="match status" value="1"/>
</dbReference>
<dbReference type="InterPro" id="IPR036737">
    <property type="entry name" value="OmpA-like_sf"/>
</dbReference>
<evidence type="ECO:0000313" key="6">
    <source>
        <dbReference type="Proteomes" id="UP000191931"/>
    </source>
</evidence>
<keyword evidence="3" id="KW-0812">Transmembrane</keyword>
<gene>
    <name evidence="5" type="ORF">MTBBW1_1850005</name>
</gene>
<dbReference type="Proteomes" id="UP000191931">
    <property type="component" value="Unassembled WGS sequence"/>
</dbReference>
<name>A0A1W1HAN5_9BACT</name>
<evidence type="ECO:0000256" key="2">
    <source>
        <dbReference type="SAM" id="Coils"/>
    </source>
</evidence>
<dbReference type="AlphaFoldDB" id="A0A1W1HAN5"/>
<dbReference type="InterPro" id="IPR050330">
    <property type="entry name" value="Bact_OuterMem_StrucFunc"/>
</dbReference>
<dbReference type="STRING" id="1246637.MTBBW1_1850005"/>
<keyword evidence="1 3" id="KW-0472">Membrane</keyword>
<feature type="transmembrane region" description="Helical" evidence="3">
    <location>
        <begin position="7"/>
        <end position="27"/>
    </location>
</feature>
<keyword evidence="2" id="KW-0175">Coiled coil</keyword>
<keyword evidence="3" id="KW-1133">Transmembrane helix</keyword>
<dbReference type="SUPFAM" id="SSF103088">
    <property type="entry name" value="OmpA-like"/>
    <property type="match status" value="1"/>
</dbReference>
<keyword evidence="6" id="KW-1185">Reference proteome</keyword>
<dbReference type="PANTHER" id="PTHR30329:SF21">
    <property type="entry name" value="LIPOPROTEIN YIAD-RELATED"/>
    <property type="match status" value="1"/>
</dbReference>
<evidence type="ECO:0000256" key="1">
    <source>
        <dbReference type="PROSITE-ProRule" id="PRU00473"/>
    </source>
</evidence>
<feature type="coiled-coil region" evidence="2">
    <location>
        <begin position="32"/>
        <end position="404"/>
    </location>
</feature>
<evidence type="ECO:0000313" key="5">
    <source>
        <dbReference type="EMBL" id="SLM29503.1"/>
    </source>
</evidence>
<dbReference type="InterPro" id="IPR006665">
    <property type="entry name" value="OmpA-like"/>
</dbReference>
<reference evidence="5 6" key="1">
    <citation type="submission" date="2017-03" db="EMBL/GenBank/DDBJ databases">
        <authorList>
            <person name="Afonso C.L."/>
            <person name="Miller P.J."/>
            <person name="Scott M.A."/>
            <person name="Spackman E."/>
            <person name="Goraichik I."/>
            <person name="Dimitrov K.M."/>
            <person name="Suarez D.L."/>
            <person name="Swayne D.E."/>
        </authorList>
    </citation>
    <scope>NUCLEOTIDE SEQUENCE [LARGE SCALE GENOMIC DNA]</scope>
    <source>
        <strain evidence="5">PRJEB14757</strain>
    </source>
</reference>
<accession>A0A1W1HAN5</accession>